<dbReference type="InterPro" id="IPR036634">
    <property type="entry name" value="PRD_sf"/>
</dbReference>
<protein>
    <submittedName>
        <fullName evidence="8">DNA-binding protein</fullName>
    </submittedName>
</protein>
<dbReference type="GO" id="GO:0003677">
    <property type="term" value="F:DNA binding"/>
    <property type="evidence" value="ECO:0007669"/>
    <property type="project" value="UniProtKB-KW"/>
</dbReference>
<evidence type="ECO:0000259" key="7">
    <source>
        <dbReference type="PROSITE" id="PS51372"/>
    </source>
</evidence>
<dbReference type="GO" id="GO:0008982">
    <property type="term" value="F:protein-N(PI)-phosphohistidine-sugar phosphotransferase activity"/>
    <property type="evidence" value="ECO:0007669"/>
    <property type="project" value="InterPro"/>
</dbReference>
<sequence>MELSKREADIIDMFLIDRNTNTADKIASELKISTKTVYRTIKKINHLVSKELISSEAGKGFSFDYNLYLTEIANSPINATKKSEDSSPTERRMSIIFKLLITSPHPLTIYELYEEHYISDEAIAKDIGKLRQYLMGFQLQLLNRNKMLMIKGSETVIRKRIESLIKAKKLFGDEKFTINNHPIRVEDVNFITEQLLFIEEQLQEQILYPYNINIFSHIYILLIRYKVEGIDRLILAEELPLDKLEKQQIDNNDYEMSVSRSIIRNIESYLELSLNPIESYYLFQHIISSRIKLEGNAFIEKNHVDEIIYYMINRMKQQFDISITRQEIYEDIYQHICSLLYRMKNEISIVNELLPDIRREYVLIYEGLKEVNQELQKRHQLPLISDDEIGFLTLYFAKYNEQVVKKRRVLIMCSSGIGTSELLKVKVQNTFPQIEVVDAISVNQFKKRRLEGAIADIDLIITTINLPEGSGLPSILVNAIFTENDKQNVAKTLEGL</sequence>
<dbReference type="RefSeq" id="WP_069126439.1">
    <property type="nucleotide sequence ID" value="NZ_CBCPHX010000009.1"/>
</dbReference>
<dbReference type="InterPro" id="IPR013196">
    <property type="entry name" value="HTH_11"/>
</dbReference>
<gene>
    <name evidence="8" type="ORF">CNY62_05350</name>
</gene>
<dbReference type="Gene3D" id="3.40.50.2300">
    <property type="match status" value="1"/>
</dbReference>
<evidence type="ECO:0000259" key="6">
    <source>
        <dbReference type="PROSITE" id="PS51099"/>
    </source>
</evidence>
<organism evidence="8 9">
    <name type="scientific">Brochothrix thermosphacta</name>
    <name type="common">Microbacterium thermosphactum</name>
    <dbReference type="NCBI Taxonomy" id="2756"/>
    <lineage>
        <taxon>Bacteria</taxon>
        <taxon>Bacillati</taxon>
        <taxon>Bacillota</taxon>
        <taxon>Bacilli</taxon>
        <taxon>Bacillales</taxon>
        <taxon>Listeriaceae</taxon>
        <taxon>Brochothrix</taxon>
    </lineage>
</organism>
<accession>A0A1D2LNF7</accession>
<keyword evidence="3" id="KW-0805">Transcription regulation</keyword>
<dbReference type="KEGG" id="bths:CNY62_05350"/>
<evidence type="ECO:0000256" key="5">
    <source>
        <dbReference type="ARBA" id="ARBA00023163"/>
    </source>
</evidence>
<keyword evidence="8" id="KW-0238">DNA-binding</keyword>
<dbReference type="InterPro" id="IPR036095">
    <property type="entry name" value="PTS_EIIB-like_sf"/>
</dbReference>
<dbReference type="InterPro" id="IPR007737">
    <property type="entry name" value="Mga_HTH"/>
</dbReference>
<dbReference type="PROSITE" id="PS51099">
    <property type="entry name" value="PTS_EIIB_TYPE_2"/>
    <property type="match status" value="1"/>
</dbReference>
<evidence type="ECO:0000256" key="2">
    <source>
        <dbReference type="ARBA" id="ARBA00022737"/>
    </source>
</evidence>
<reference evidence="8 9" key="1">
    <citation type="submission" date="2017-09" db="EMBL/GenBank/DDBJ databases">
        <title>Complete Genome Sequences of Two Strains of the Meat Spoilage Bacterium Brochothrix thermosphacta Isolated from Ground Chicken.</title>
        <authorList>
            <person name="Paoli G.C."/>
            <person name="Wijey C."/>
            <person name="Chen C.-Y."/>
            <person name="Nguyen L."/>
            <person name="Yan X."/>
            <person name="Irwin P.L."/>
        </authorList>
    </citation>
    <scope>NUCLEOTIDE SEQUENCE [LARGE SCALE GENOMIC DNA]</scope>
    <source>
        <strain evidence="8 9">BI</strain>
    </source>
</reference>
<evidence type="ECO:0000313" key="9">
    <source>
        <dbReference type="Proteomes" id="UP000243591"/>
    </source>
</evidence>
<keyword evidence="4" id="KW-0010">Activator</keyword>
<evidence type="ECO:0000256" key="4">
    <source>
        <dbReference type="ARBA" id="ARBA00023159"/>
    </source>
</evidence>
<evidence type="ECO:0000256" key="3">
    <source>
        <dbReference type="ARBA" id="ARBA00023015"/>
    </source>
</evidence>
<dbReference type="SUPFAM" id="SSF63520">
    <property type="entry name" value="PTS-regulatory domain, PRD"/>
    <property type="match status" value="2"/>
</dbReference>
<evidence type="ECO:0000256" key="1">
    <source>
        <dbReference type="ARBA" id="ARBA00022679"/>
    </source>
</evidence>
<dbReference type="Proteomes" id="UP000243591">
    <property type="component" value="Chromosome"/>
</dbReference>
<dbReference type="Pfam" id="PF00874">
    <property type="entry name" value="PRD"/>
    <property type="match status" value="1"/>
</dbReference>
<feature type="domain" description="PRD" evidence="7">
    <location>
        <begin position="299"/>
        <end position="406"/>
    </location>
</feature>
<dbReference type="SUPFAM" id="SSF52794">
    <property type="entry name" value="PTS system IIB component-like"/>
    <property type="match status" value="1"/>
</dbReference>
<dbReference type="InterPro" id="IPR036388">
    <property type="entry name" value="WH-like_DNA-bd_sf"/>
</dbReference>
<dbReference type="PANTHER" id="PTHR30185:SF18">
    <property type="entry name" value="TRANSCRIPTIONAL REGULATOR MTLR"/>
    <property type="match status" value="1"/>
</dbReference>
<dbReference type="InterPro" id="IPR050661">
    <property type="entry name" value="BglG_antiterminators"/>
</dbReference>
<keyword evidence="2" id="KW-0677">Repeat</keyword>
<evidence type="ECO:0000313" key="8">
    <source>
        <dbReference type="EMBL" id="ATF25869.1"/>
    </source>
</evidence>
<feature type="domain" description="PTS EIIB type-2" evidence="6">
    <location>
        <begin position="407"/>
        <end position="496"/>
    </location>
</feature>
<dbReference type="Pfam" id="PF05043">
    <property type="entry name" value="Mga"/>
    <property type="match status" value="1"/>
</dbReference>
<dbReference type="InterPro" id="IPR013011">
    <property type="entry name" value="PTS_EIIB_2"/>
</dbReference>
<dbReference type="Gene3D" id="1.10.10.10">
    <property type="entry name" value="Winged helix-like DNA-binding domain superfamily/Winged helix DNA-binding domain"/>
    <property type="match status" value="2"/>
</dbReference>
<dbReference type="Pfam" id="PF08279">
    <property type="entry name" value="HTH_11"/>
    <property type="match status" value="1"/>
</dbReference>
<dbReference type="PROSITE" id="PS51372">
    <property type="entry name" value="PRD_2"/>
    <property type="match status" value="2"/>
</dbReference>
<name>A0A1D2LNF7_BROTH</name>
<keyword evidence="1" id="KW-0808">Transferase</keyword>
<dbReference type="Gene3D" id="1.10.1790.10">
    <property type="entry name" value="PRD domain"/>
    <property type="match status" value="2"/>
</dbReference>
<proteinExistence type="predicted"/>
<keyword evidence="5" id="KW-0804">Transcription</keyword>
<dbReference type="GO" id="GO:0009401">
    <property type="term" value="P:phosphoenolpyruvate-dependent sugar phosphotransferase system"/>
    <property type="evidence" value="ECO:0007669"/>
    <property type="project" value="InterPro"/>
</dbReference>
<keyword evidence="9" id="KW-1185">Reference proteome</keyword>
<dbReference type="AlphaFoldDB" id="A0A1D2LNF7"/>
<dbReference type="InterPro" id="IPR011608">
    <property type="entry name" value="PRD"/>
</dbReference>
<dbReference type="PANTHER" id="PTHR30185">
    <property type="entry name" value="CRYPTIC BETA-GLUCOSIDE BGL OPERON ANTITERMINATOR"/>
    <property type="match status" value="1"/>
</dbReference>
<dbReference type="InterPro" id="IPR003501">
    <property type="entry name" value="PTS_EIIB_2/3"/>
</dbReference>
<dbReference type="OrthoDB" id="3239954at2"/>
<dbReference type="GO" id="GO:0006355">
    <property type="term" value="P:regulation of DNA-templated transcription"/>
    <property type="evidence" value="ECO:0007669"/>
    <property type="project" value="InterPro"/>
</dbReference>
<dbReference type="CDD" id="cd05568">
    <property type="entry name" value="PTS_IIB_bgl_like"/>
    <property type="match status" value="1"/>
</dbReference>
<dbReference type="Pfam" id="PF02302">
    <property type="entry name" value="PTS_IIB"/>
    <property type="match status" value="1"/>
</dbReference>
<dbReference type="EMBL" id="CP023483">
    <property type="protein sequence ID" value="ATF25869.1"/>
    <property type="molecule type" value="Genomic_DNA"/>
</dbReference>
<feature type="domain" description="PRD" evidence="7">
    <location>
        <begin position="182"/>
        <end position="296"/>
    </location>
</feature>